<keyword evidence="1" id="KW-0472">Membrane</keyword>
<evidence type="ECO:0000313" key="2">
    <source>
        <dbReference type="EMBL" id="PDZ96301.1"/>
    </source>
</evidence>
<sequence>MDSIVNVFKNHPGKSLSSIIVAIIGVLTILMFQEVEVKTLSAVFNYINSNTDSSALMSTWLLNLVAFVFNIVMGVIWFKEVMRDDEMGRVVSLIISILHFLYSILFFNYIFSKLLGLVIVVVIIIVVVKNSEK</sequence>
<accession>A0A9X6SWN9</accession>
<proteinExistence type="predicted"/>
<keyword evidence="1" id="KW-1133">Transmembrane helix</keyword>
<organism evidence="2 3">
    <name type="scientific">Bacillus cereus</name>
    <dbReference type="NCBI Taxonomy" id="1396"/>
    <lineage>
        <taxon>Bacteria</taxon>
        <taxon>Bacillati</taxon>
        <taxon>Bacillota</taxon>
        <taxon>Bacilli</taxon>
        <taxon>Bacillales</taxon>
        <taxon>Bacillaceae</taxon>
        <taxon>Bacillus</taxon>
        <taxon>Bacillus cereus group</taxon>
    </lineage>
</organism>
<dbReference type="Proteomes" id="UP000219922">
    <property type="component" value="Unassembled WGS sequence"/>
</dbReference>
<name>A0A9X6SWN9_BACCE</name>
<feature type="transmembrane region" description="Helical" evidence="1">
    <location>
        <begin position="55"/>
        <end position="78"/>
    </location>
</feature>
<protein>
    <submittedName>
        <fullName evidence="2">Uncharacterized protein</fullName>
    </submittedName>
</protein>
<reference evidence="2 3" key="1">
    <citation type="submission" date="2017-09" db="EMBL/GenBank/DDBJ databases">
        <title>Large-scale bioinformatics analysis of Bacillus genomes uncovers conserved roles of natural products in bacterial physiology.</title>
        <authorList>
            <consortium name="Agbiome Team Llc"/>
            <person name="Bleich R.M."/>
            <person name="Grubbs K.J."/>
            <person name="Santa Maria K.C."/>
            <person name="Allen S.E."/>
            <person name="Farag S."/>
            <person name="Shank E.A."/>
            <person name="Bowers A."/>
        </authorList>
    </citation>
    <scope>NUCLEOTIDE SEQUENCE [LARGE SCALE GENOMIC DNA]</scope>
    <source>
        <strain evidence="2 3">AFS092789</strain>
    </source>
</reference>
<feature type="transmembrane region" description="Helical" evidence="1">
    <location>
        <begin position="16"/>
        <end position="35"/>
    </location>
</feature>
<evidence type="ECO:0000313" key="3">
    <source>
        <dbReference type="Proteomes" id="UP000219922"/>
    </source>
</evidence>
<dbReference type="AlphaFoldDB" id="A0A9X6SWN9"/>
<comment type="caution">
    <text evidence="2">The sequence shown here is derived from an EMBL/GenBank/DDBJ whole genome shotgun (WGS) entry which is preliminary data.</text>
</comment>
<dbReference type="RefSeq" id="WP_098005915.1">
    <property type="nucleotide sequence ID" value="NZ_NVMX01000040.1"/>
</dbReference>
<gene>
    <name evidence="2" type="ORF">CON36_22690</name>
</gene>
<feature type="transmembrane region" description="Helical" evidence="1">
    <location>
        <begin position="114"/>
        <end position="131"/>
    </location>
</feature>
<feature type="transmembrane region" description="Helical" evidence="1">
    <location>
        <begin position="90"/>
        <end position="108"/>
    </location>
</feature>
<evidence type="ECO:0000256" key="1">
    <source>
        <dbReference type="SAM" id="Phobius"/>
    </source>
</evidence>
<dbReference type="EMBL" id="NVMX01000040">
    <property type="protein sequence ID" value="PDZ96301.1"/>
    <property type="molecule type" value="Genomic_DNA"/>
</dbReference>
<keyword evidence="1" id="KW-0812">Transmembrane</keyword>